<organism evidence="1">
    <name type="scientific">Satyrvirus sp</name>
    <dbReference type="NCBI Taxonomy" id="2487771"/>
    <lineage>
        <taxon>Viruses</taxon>
        <taxon>Varidnaviria</taxon>
        <taxon>Bamfordvirae</taxon>
        <taxon>Nucleocytoviricota</taxon>
        <taxon>Megaviricetes</taxon>
        <taxon>Imitervirales</taxon>
        <taxon>Mimiviridae</taxon>
        <taxon>Megamimivirinae</taxon>
    </lineage>
</organism>
<protein>
    <recommendedName>
        <fullName evidence="2">Ankyrin repeat protein</fullName>
    </recommendedName>
</protein>
<feature type="non-terminal residue" evidence="1">
    <location>
        <position position="464"/>
    </location>
</feature>
<dbReference type="EMBL" id="MK072477">
    <property type="protein sequence ID" value="AYV85786.1"/>
    <property type="molecule type" value="Genomic_DNA"/>
</dbReference>
<gene>
    <name evidence="1" type="ORF">Satyrvirus41_1</name>
</gene>
<evidence type="ECO:0008006" key="2">
    <source>
        <dbReference type="Google" id="ProtNLM"/>
    </source>
</evidence>
<proteinExistence type="predicted"/>
<reference evidence="1" key="1">
    <citation type="submission" date="2018-10" db="EMBL/GenBank/DDBJ databases">
        <title>Hidden diversity of soil giant viruses.</title>
        <authorList>
            <person name="Schulz F."/>
            <person name="Alteio L."/>
            <person name="Goudeau D."/>
            <person name="Ryan E.M."/>
            <person name="Malmstrom R.R."/>
            <person name="Blanchard J."/>
            <person name="Woyke T."/>
        </authorList>
    </citation>
    <scope>NUCLEOTIDE SEQUENCE</scope>
    <source>
        <strain evidence="1">SAV1</strain>
    </source>
</reference>
<evidence type="ECO:0000313" key="1">
    <source>
        <dbReference type="EMBL" id="AYV85786.1"/>
    </source>
</evidence>
<sequence length="464" mass="54254">MQGSENTRRQQDIDDEHDNFEMLVKAISKGDCNEAVQILESEPLLLTNLRRHHYVGECNCSYHSERKYSPIEWLICDYNPKKMCPQLEWHYDGYINSNFSGSVDRDSPEFVNRVPMMIELFEKQLLKPDDFSDTLLFDFVEDHDSSGYQFSILDTFVQYLPKDKWIYLKTFDGCTILHAVISSHMVENMKCYYFKLFMDMGVDPRVFAGGFDDYSPGPGSVITDLIRSAEAECLRYVLTKFKLKPRDFNEPYNGEYSYYNGQNYMMACLSGCIALTKRHKLMMEVRETFEICVANGLDLEYKNLNGEDICDYIVYYGWLPILGDLVKISENAGRNIKERKANEEKSASKNRELSPHKGLVQVVEEALQPPPQPPWFLFEKTLEDPLTDEMLTAISSLGKFMEEKLEAHKFEKVFSEIYLLEKELLTHLRAIQVHPRIISPIRYALRRWYSCAYGFLYLPRVKEW</sequence>
<name>A0A3G5AEY6_9VIRU</name>
<dbReference type="SUPFAM" id="SSF140860">
    <property type="entry name" value="Pseudo ankyrin repeat-like"/>
    <property type="match status" value="1"/>
</dbReference>
<accession>A0A3G5AEY6</accession>